<evidence type="ECO:0000256" key="1">
    <source>
        <dbReference type="ARBA" id="ARBA00001946"/>
    </source>
</evidence>
<keyword evidence="5 8" id="KW-0378">Hydrolase</keyword>
<evidence type="ECO:0000256" key="7">
    <source>
        <dbReference type="ARBA" id="ARBA00038093"/>
    </source>
</evidence>
<dbReference type="InterPro" id="IPR029060">
    <property type="entry name" value="PIN-like_dom_sf"/>
</dbReference>
<dbReference type="AlphaFoldDB" id="A0A0F5FQM2"/>
<dbReference type="OrthoDB" id="9796690at2"/>
<comment type="function">
    <text evidence="8">Toxic component of a toxin-antitoxin (TA) system. An RNase.</text>
</comment>
<evidence type="ECO:0000256" key="2">
    <source>
        <dbReference type="ARBA" id="ARBA00022649"/>
    </source>
</evidence>
<evidence type="ECO:0000313" key="10">
    <source>
        <dbReference type="EMBL" id="KKB10880.1"/>
    </source>
</evidence>
<comment type="caution">
    <text evidence="10">The sequence shown here is derived from an EMBL/GenBank/DDBJ whole genome shotgun (WGS) entry which is preliminary data.</text>
</comment>
<feature type="binding site" evidence="8">
    <location>
        <position position="9"/>
    </location>
    <ligand>
        <name>Mg(2+)</name>
        <dbReference type="ChEBI" id="CHEBI:18420"/>
    </ligand>
</feature>
<dbReference type="GO" id="GO:0004540">
    <property type="term" value="F:RNA nuclease activity"/>
    <property type="evidence" value="ECO:0007669"/>
    <property type="project" value="InterPro"/>
</dbReference>
<dbReference type="Proteomes" id="UP000033632">
    <property type="component" value="Unassembled WGS sequence"/>
</dbReference>
<comment type="similarity">
    <text evidence="7 8">Belongs to the PINc/VapC protein family.</text>
</comment>
<feature type="binding site" evidence="8">
    <location>
        <position position="100"/>
    </location>
    <ligand>
        <name>Mg(2+)</name>
        <dbReference type="ChEBI" id="CHEBI:18420"/>
    </ligand>
</feature>
<dbReference type="STRING" id="443610.VE25_15695"/>
<dbReference type="PANTHER" id="PTHR33653:SF1">
    <property type="entry name" value="RIBONUCLEASE VAPC2"/>
    <property type="match status" value="1"/>
</dbReference>
<comment type="cofactor">
    <cofactor evidence="1 8">
        <name>Mg(2+)</name>
        <dbReference type="ChEBI" id="CHEBI:18420"/>
    </cofactor>
</comment>
<dbReference type="SUPFAM" id="SSF88723">
    <property type="entry name" value="PIN domain-like"/>
    <property type="match status" value="1"/>
</dbReference>
<keyword evidence="3 8" id="KW-0540">Nuclease</keyword>
<dbReference type="Gene3D" id="3.40.50.1010">
    <property type="entry name" value="5'-nuclease"/>
    <property type="match status" value="1"/>
</dbReference>
<evidence type="ECO:0000256" key="8">
    <source>
        <dbReference type="HAMAP-Rule" id="MF_00265"/>
    </source>
</evidence>
<feature type="domain" description="PIN" evidence="9">
    <location>
        <begin position="6"/>
        <end position="126"/>
    </location>
</feature>
<evidence type="ECO:0000256" key="4">
    <source>
        <dbReference type="ARBA" id="ARBA00022723"/>
    </source>
</evidence>
<sequence>MSERSYFLDTNIVSDLLRNPRGRAASAILAVGEDTICISAIVASELHYGAAKSGSTRIAHMVEELLREVPILAYEPPADRHYGRIRAELEAKGQSIGGNDLLIAAQALANNLILVTDNVREFGRISELTIENWLR</sequence>
<keyword evidence="2 8" id="KW-1277">Toxin-antitoxin system</keyword>
<evidence type="ECO:0000313" key="11">
    <source>
        <dbReference type="Proteomes" id="UP000033632"/>
    </source>
</evidence>
<evidence type="ECO:0000256" key="5">
    <source>
        <dbReference type="ARBA" id="ARBA00022801"/>
    </source>
</evidence>
<dbReference type="RefSeq" id="WP_046109594.1">
    <property type="nucleotide sequence ID" value="NZ_JZEX01000129.1"/>
</dbReference>
<organism evidence="10 11">
    <name type="scientific">Devosia geojensis</name>
    <dbReference type="NCBI Taxonomy" id="443610"/>
    <lineage>
        <taxon>Bacteria</taxon>
        <taxon>Pseudomonadati</taxon>
        <taxon>Pseudomonadota</taxon>
        <taxon>Alphaproteobacteria</taxon>
        <taxon>Hyphomicrobiales</taxon>
        <taxon>Devosiaceae</taxon>
        <taxon>Devosia</taxon>
    </lineage>
</organism>
<gene>
    <name evidence="8" type="primary">vapC</name>
    <name evidence="10" type="ORF">VE25_15695</name>
</gene>
<evidence type="ECO:0000256" key="6">
    <source>
        <dbReference type="ARBA" id="ARBA00022842"/>
    </source>
</evidence>
<dbReference type="InterPro" id="IPR022907">
    <property type="entry name" value="VapC_family"/>
</dbReference>
<dbReference type="GO" id="GO:0090729">
    <property type="term" value="F:toxin activity"/>
    <property type="evidence" value="ECO:0007669"/>
    <property type="project" value="UniProtKB-KW"/>
</dbReference>
<dbReference type="GO" id="GO:0016787">
    <property type="term" value="F:hydrolase activity"/>
    <property type="evidence" value="ECO:0007669"/>
    <property type="project" value="UniProtKB-KW"/>
</dbReference>
<proteinExistence type="inferred from homology"/>
<dbReference type="PATRIC" id="fig|443610.3.peg.1418"/>
<dbReference type="PANTHER" id="PTHR33653">
    <property type="entry name" value="RIBONUCLEASE VAPC2"/>
    <property type="match status" value="1"/>
</dbReference>
<keyword evidence="4 8" id="KW-0479">Metal-binding</keyword>
<dbReference type="GO" id="GO:0000287">
    <property type="term" value="F:magnesium ion binding"/>
    <property type="evidence" value="ECO:0007669"/>
    <property type="project" value="UniProtKB-UniRule"/>
</dbReference>
<dbReference type="EMBL" id="JZEX01000129">
    <property type="protein sequence ID" value="KKB10880.1"/>
    <property type="molecule type" value="Genomic_DNA"/>
</dbReference>
<name>A0A0F5FQM2_9HYPH</name>
<dbReference type="InterPro" id="IPR050556">
    <property type="entry name" value="Type_II_TA_system_RNase"/>
</dbReference>
<dbReference type="EC" id="3.1.-.-" evidence="8"/>
<dbReference type="InterPro" id="IPR002716">
    <property type="entry name" value="PIN_dom"/>
</dbReference>
<protein>
    <recommendedName>
        <fullName evidence="8">Ribonuclease VapC</fullName>
        <shortName evidence="8">RNase VapC</shortName>
        <ecNumber evidence="8">3.1.-.-</ecNumber>
    </recommendedName>
    <alternativeName>
        <fullName evidence="8">Toxin VapC</fullName>
    </alternativeName>
</protein>
<keyword evidence="6 8" id="KW-0460">Magnesium</keyword>
<evidence type="ECO:0000256" key="3">
    <source>
        <dbReference type="ARBA" id="ARBA00022722"/>
    </source>
</evidence>
<reference evidence="10 11" key="1">
    <citation type="submission" date="2015-03" db="EMBL/GenBank/DDBJ databases">
        <authorList>
            <person name="Hassan Y.I."/>
            <person name="Lepp D."/>
            <person name="Li X.-Z."/>
            <person name="Zhou T."/>
        </authorList>
    </citation>
    <scope>NUCLEOTIDE SEQUENCE [LARGE SCALE GENOMIC DNA]</scope>
    <source>
        <strain evidence="10 11">BD-c194</strain>
    </source>
</reference>
<accession>A0A0F5FQM2</accession>
<keyword evidence="8" id="KW-0800">Toxin</keyword>
<dbReference type="CDD" id="cd18748">
    <property type="entry name" value="PIN_VapC4-5_FitB-like"/>
    <property type="match status" value="1"/>
</dbReference>
<keyword evidence="11" id="KW-1185">Reference proteome</keyword>
<dbReference type="Pfam" id="PF01850">
    <property type="entry name" value="PIN"/>
    <property type="match status" value="1"/>
</dbReference>
<dbReference type="HAMAP" id="MF_00265">
    <property type="entry name" value="VapC_Nob1"/>
    <property type="match status" value="1"/>
</dbReference>
<evidence type="ECO:0000259" key="9">
    <source>
        <dbReference type="Pfam" id="PF01850"/>
    </source>
</evidence>